<accession>G9WTJ8</accession>
<dbReference type="Gene3D" id="3.90.120.10">
    <property type="entry name" value="DNA Methylase, subunit A, domain 2"/>
    <property type="match status" value="1"/>
</dbReference>
<evidence type="ECO:0000313" key="8">
    <source>
        <dbReference type="EMBL" id="EHL12521.1"/>
    </source>
</evidence>
<evidence type="ECO:0000313" key="9">
    <source>
        <dbReference type="Proteomes" id="UP000003527"/>
    </source>
</evidence>
<dbReference type="InterPro" id="IPR001525">
    <property type="entry name" value="C5_MeTfrase"/>
</dbReference>
<dbReference type="SUPFAM" id="SSF53335">
    <property type="entry name" value="S-adenosyl-L-methionine-dependent methyltransferases"/>
    <property type="match status" value="1"/>
</dbReference>
<gene>
    <name evidence="8" type="ORF">HMPREF9624_00232</name>
</gene>
<dbReference type="InterPro" id="IPR050750">
    <property type="entry name" value="C5-MTase"/>
</dbReference>
<dbReference type="GO" id="GO:0003886">
    <property type="term" value="F:DNA (cytosine-5-)-methyltransferase activity"/>
    <property type="evidence" value="ECO:0007669"/>
    <property type="project" value="UniProtKB-EC"/>
</dbReference>
<keyword evidence="3 6" id="KW-0808">Transferase</keyword>
<evidence type="ECO:0000256" key="5">
    <source>
        <dbReference type="ARBA" id="ARBA00022747"/>
    </source>
</evidence>
<organism evidence="8 9">
    <name type="scientific">Oribacterium asaccharolyticum ACB7</name>
    <dbReference type="NCBI Taxonomy" id="796944"/>
    <lineage>
        <taxon>Bacteria</taxon>
        <taxon>Bacillati</taxon>
        <taxon>Bacillota</taxon>
        <taxon>Clostridia</taxon>
        <taxon>Lachnospirales</taxon>
        <taxon>Lachnospiraceae</taxon>
        <taxon>Oribacterium</taxon>
    </lineage>
</organism>
<sequence>MKKLTVNELFAGIGAFRKALINQNIPHEIVGISEIDKYAIKSYEAMYGETRNYGDISKIERLDYADLWTYGFPCQDISLAGDMKGIVKGETRSGLLHEVERLLEVAKEEGTLPKFLIMENVKNLVSKKFIGDFQRWIDKLSDLGYTTEWKVLIASDYGIPQRRERVFAVSVRKDRGGYSFPEPMPLEKKFRDLLEEEVEEKYFLKSETFEYLKSHSEECKGKGYGFRFSPVVRDECEIAKTITTEIGKIRMDDNFIQEKTCKQVGKLVGDKWKTQHERSSRVWGTDSLCPTLTTCTGGGQEVKIIVPEATKKGYAVAEKGDSIDIAYINQNKRRARVDKERAHTITTSPQIGTLTNHGVRKLTPRECWRLMGFTDSDFDKARAVCSDTQLYKQAGNSIVVNVLEEILKKLVRIN</sequence>
<dbReference type="Proteomes" id="UP000003527">
    <property type="component" value="Unassembled WGS sequence"/>
</dbReference>
<dbReference type="HOGENOM" id="CLU_006958_0_3_9"/>
<dbReference type="PANTHER" id="PTHR46098">
    <property type="entry name" value="TRNA (CYTOSINE(38)-C(5))-METHYLTRANSFERASE"/>
    <property type="match status" value="1"/>
</dbReference>
<dbReference type="Gene3D" id="3.40.50.150">
    <property type="entry name" value="Vaccinia Virus protein VP39"/>
    <property type="match status" value="1"/>
</dbReference>
<protein>
    <recommendedName>
        <fullName evidence="1">DNA (cytosine-5-)-methyltransferase</fullName>
        <ecNumber evidence="1">2.1.1.37</ecNumber>
    </recommendedName>
</protein>
<dbReference type="PROSITE" id="PS51679">
    <property type="entry name" value="SAM_MT_C5"/>
    <property type="match status" value="1"/>
</dbReference>
<evidence type="ECO:0000256" key="3">
    <source>
        <dbReference type="ARBA" id="ARBA00022679"/>
    </source>
</evidence>
<evidence type="ECO:0000256" key="4">
    <source>
        <dbReference type="ARBA" id="ARBA00022691"/>
    </source>
</evidence>
<dbReference type="Pfam" id="PF00145">
    <property type="entry name" value="DNA_methylase"/>
    <property type="match status" value="1"/>
</dbReference>
<keyword evidence="9" id="KW-1185">Reference proteome</keyword>
<keyword evidence="5" id="KW-0680">Restriction system</keyword>
<reference evidence="8 9" key="1">
    <citation type="submission" date="2011-08" db="EMBL/GenBank/DDBJ databases">
        <title>The Genome Sequence of Oribacterium sp. ACB7.</title>
        <authorList>
            <consortium name="The Broad Institute Genome Sequencing Platform"/>
            <person name="Earl A."/>
            <person name="Ward D."/>
            <person name="Feldgarden M."/>
            <person name="Gevers D."/>
            <person name="Sizova M."/>
            <person name="Hazen A."/>
            <person name="Epstein S."/>
            <person name="Young S.K."/>
            <person name="Zeng Q."/>
            <person name="Gargeya S."/>
            <person name="Fitzgerald M."/>
            <person name="Haas B."/>
            <person name="Abouelleil A."/>
            <person name="Alvarado L."/>
            <person name="Arachchi H.M."/>
            <person name="Berlin A."/>
            <person name="Brown A."/>
            <person name="Chapman S.B."/>
            <person name="Chen Z."/>
            <person name="Dunbar C."/>
            <person name="Freedman E."/>
            <person name="Gearin G."/>
            <person name="Gellesch M."/>
            <person name="Goldberg J."/>
            <person name="Griggs A."/>
            <person name="Gujja S."/>
            <person name="Heiman D."/>
            <person name="Howarth C."/>
            <person name="Larson L."/>
            <person name="Lui A."/>
            <person name="MacDonald P.J.P."/>
            <person name="Montmayeur A."/>
            <person name="Murphy C."/>
            <person name="Neiman D."/>
            <person name="Pearson M."/>
            <person name="Priest M."/>
            <person name="Roberts A."/>
            <person name="Saif S."/>
            <person name="Shea T."/>
            <person name="Shenoy N."/>
            <person name="Sisk P."/>
            <person name="Stolte C."/>
            <person name="Sykes S."/>
            <person name="Wortman J."/>
            <person name="Nusbaum C."/>
            <person name="Birren B."/>
        </authorList>
    </citation>
    <scope>NUCLEOTIDE SEQUENCE [LARGE SCALE GENOMIC DNA]</scope>
    <source>
        <strain evidence="8 9">ACB7</strain>
    </source>
</reference>
<feature type="active site" evidence="6">
    <location>
        <position position="74"/>
    </location>
</feature>
<evidence type="ECO:0000256" key="7">
    <source>
        <dbReference type="RuleBase" id="RU000416"/>
    </source>
</evidence>
<keyword evidence="2 6" id="KW-0489">Methyltransferase</keyword>
<dbReference type="PANTHER" id="PTHR46098:SF1">
    <property type="entry name" value="TRNA (CYTOSINE(38)-C(5))-METHYLTRANSFERASE"/>
    <property type="match status" value="1"/>
</dbReference>
<dbReference type="GO" id="GO:0009307">
    <property type="term" value="P:DNA restriction-modification system"/>
    <property type="evidence" value="ECO:0007669"/>
    <property type="project" value="UniProtKB-KW"/>
</dbReference>
<evidence type="ECO:0000256" key="2">
    <source>
        <dbReference type="ARBA" id="ARBA00022603"/>
    </source>
</evidence>
<comment type="caution">
    <text evidence="8">The sequence shown here is derived from an EMBL/GenBank/DDBJ whole genome shotgun (WGS) entry which is preliminary data.</text>
</comment>
<dbReference type="InterPro" id="IPR031303">
    <property type="entry name" value="C5_meth_CS"/>
</dbReference>
<dbReference type="PROSITE" id="PS00095">
    <property type="entry name" value="C5_MTASE_2"/>
    <property type="match status" value="1"/>
</dbReference>
<dbReference type="PATRIC" id="fig|796944.3.peg.938"/>
<name>G9WTJ8_9FIRM</name>
<dbReference type="AlphaFoldDB" id="G9WTJ8"/>
<comment type="similarity">
    <text evidence="6 7">Belongs to the class I-like SAM-binding methyltransferase superfamily. C5-methyltransferase family.</text>
</comment>
<keyword evidence="4 6" id="KW-0949">S-adenosyl-L-methionine</keyword>
<evidence type="ECO:0000256" key="1">
    <source>
        <dbReference type="ARBA" id="ARBA00011975"/>
    </source>
</evidence>
<dbReference type="NCBIfam" id="TIGR00675">
    <property type="entry name" value="dcm"/>
    <property type="match status" value="1"/>
</dbReference>
<dbReference type="PRINTS" id="PR00105">
    <property type="entry name" value="C5METTRFRASE"/>
</dbReference>
<proteinExistence type="inferred from homology"/>
<dbReference type="GO" id="GO:0032259">
    <property type="term" value="P:methylation"/>
    <property type="evidence" value="ECO:0007669"/>
    <property type="project" value="UniProtKB-KW"/>
</dbReference>
<evidence type="ECO:0000256" key="6">
    <source>
        <dbReference type="PROSITE-ProRule" id="PRU01016"/>
    </source>
</evidence>
<dbReference type="EC" id="2.1.1.37" evidence="1"/>
<dbReference type="RefSeq" id="WP_009536166.1">
    <property type="nucleotide sequence ID" value="NZ_JH414504.1"/>
</dbReference>
<dbReference type="InterPro" id="IPR029063">
    <property type="entry name" value="SAM-dependent_MTases_sf"/>
</dbReference>
<dbReference type="EMBL" id="AFZD01000015">
    <property type="protein sequence ID" value="EHL12521.1"/>
    <property type="molecule type" value="Genomic_DNA"/>
</dbReference>